<dbReference type="Pfam" id="PF02811">
    <property type="entry name" value="PHP"/>
    <property type="match status" value="1"/>
</dbReference>
<dbReference type="Gene3D" id="3.30.460.10">
    <property type="entry name" value="Beta Polymerase, domain 2"/>
    <property type="match status" value="1"/>
</dbReference>
<evidence type="ECO:0000256" key="16">
    <source>
        <dbReference type="ARBA" id="ARBA00035717"/>
    </source>
</evidence>
<evidence type="ECO:0000256" key="17">
    <source>
        <dbReference type="ARBA" id="ARBA00035726"/>
    </source>
</evidence>
<dbReference type="NCBIfam" id="NF006375">
    <property type="entry name" value="PRK08609.1"/>
    <property type="match status" value="1"/>
</dbReference>
<evidence type="ECO:0000256" key="20">
    <source>
        <dbReference type="ARBA" id="ARBA00045548"/>
    </source>
</evidence>
<dbReference type="KEGG" id="mcad:Pan265_27160"/>
<protein>
    <recommendedName>
        <fullName evidence="5">DNA polymerase beta</fullName>
        <ecNumber evidence="3">2.7.7.7</ecNumber>
        <ecNumber evidence="4">4.2.99.18</ecNumber>
    </recommendedName>
    <alternativeName>
        <fullName evidence="16">5'-deoxyribose-phosphate lyase</fullName>
    </alternativeName>
    <alternativeName>
        <fullName evidence="17">AP lyase</fullName>
    </alternativeName>
</protein>
<sequence length="593" mass="63026">MPKTNAELAAILQEMADLNEILGANRFKVIALQKAARVVGDHAVALAALGADELKGLDGIGKGVAGRIAEWAQTGRVGELDELRERVPEGLPGLLNVPGLGPKTVQLLWKEAGVASVEDLKSALEDEERVAAVASIKGMGKKKLEGLRKSLAFLERSAGRVRIGTAMNLAELLLERVRGFEGVAEATHAGSLRRGRETIGDIDILVRTDGDEGVRAGIAKAFTGMDLVRDVLAEGVTKASVRVAAGDGPEVQVDLRMVPSSSFGAALMYFTGSKEHNVAMRERAQVRGMSLNEYGLWKGKAPRQGVGEADQLVAGASEAEVFEALGLAWVPPELREDRGELGKAEADDLPRLIEVGDVVADLHTHTTASDGALSIEAMAEAAMARGLKVLAITDHSKSQVQANGLSAERLLEHAAEVREVARRLKGKITLLAGSEVDILADGSLDYPDEVLEQLDVVVASPHAALSQSSEVCTKRLVLAIEHPCVRIIGHPTGRLINRREGLSPDIPRLIEAAREHGVALEINANHYRLDLRDAHAALAVKAGVPLSINTDAHGEADFGQLRFGVLTARRAGATKADVVNCWGVKKLMGWLGA</sequence>
<evidence type="ECO:0000256" key="18">
    <source>
        <dbReference type="ARBA" id="ARBA00044632"/>
    </source>
</evidence>
<dbReference type="SUPFAM" id="SSF47802">
    <property type="entry name" value="DNA polymerase beta, N-terminal domain-like"/>
    <property type="match status" value="1"/>
</dbReference>
<dbReference type="InterPro" id="IPR047967">
    <property type="entry name" value="PolX_PHP"/>
</dbReference>
<evidence type="ECO:0000256" key="14">
    <source>
        <dbReference type="ARBA" id="ARBA00023053"/>
    </source>
</evidence>
<evidence type="ECO:0000256" key="6">
    <source>
        <dbReference type="ARBA" id="ARBA00022481"/>
    </source>
</evidence>
<evidence type="ECO:0000256" key="5">
    <source>
        <dbReference type="ARBA" id="ARBA00020020"/>
    </source>
</evidence>
<dbReference type="Pfam" id="PF14791">
    <property type="entry name" value="DNA_pol_B_thumb"/>
    <property type="match status" value="1"/>
</dbReference>
<dbReference type="Gene3D" id="1.10.150.110">
    <property type="entry name" value="DNA polymerase beta, N-terminal domain-like"/>
    <property type="match status" value="1"/>
</dbReference>
<feature type="domain" description="DNA-directed DNA polymerase X" evidence="24">
    <location>
        <begin position="3"/>
        <end position="336"/>
    </location>
</feature>
<dbReference type="InterPro" id="IPR002008">
    <property type="entry name" value="DNA_pol_X_beta-like"/>
</dbReference>
<keyword evidence="15" id="KW-0234">DNA repair</keyword>
<dbReference type="GO" id="GO:0140078">
    <property type="term" value="F:class I DNA-(apurinic or apyrimidinic site) endonuclease activity"/>
    <property type="evidence" value="ECO:0007669"/>
    <property type="project" value="UniProtKB-EC"/>
</dbReference>
<dbReference type="InterPro" id="IPR043519">
    <property type="entry name" value="NT_sf"/>
</dbReference>
<dbReference type="InterPro" id="IPR050243">
    <property type="entry name" value="PHP_phosphatase"/>
</dbReference>
<dbReference type="InterPro" id="IPR027421">
    <property type="entry name" value="DNA_pol_lamdba_lyase_dom_sf"/>
</dbReference>
<dbReference type="InterPro" id="IPR003141">
    <property type="entry name" value="Pol/His_phosphatase_N"/>
</dbReference>
<evidence type="ECO:0000256" key="3">
    <source>
        <dbReference type="ARBA" id="ARBA00012417"/>
    </source>
</evidence>
<evidence type="ECO:0000259" key="24">
    <source>
        <dbReference type="SMART" id="SM00483"/>
    </source>
</evidence>
<dbReference type="SUPFAM" id="SSF81301">
    <property type="entry name" value="Nucleotidyltransferase"/>
    <property type="match status" value="1"/>
</dbReference>
<feature type="domain" description="Polymerase/histidinol phosphatase N-terminal" evidence="23">
    <location>
        <begin position="360"/>
        <end position="440"/>
    </location>
</feature>
<dbReference type="InterPro" id="IPR037160">
    <property type="entry name" value="DNA_Pol_thumb_sf"/>
</dbReference>
<evidence type="ECO:0000256" key="11">
    <source>
        <dbReference type="ARBA" id="ARBA00022763"/>
    </source>
</evidence>
<dbReference type="GO" id="GO:0006281">
    <property type="term" value="P:DNA repair"/>
    <property type="evidence" value="ECO:0007669"/>
    <property type="project" value="UniProtKB-KW"/>
</dbReference>
<keyword evidence="26" id="KW-1185">Reference proteome</keyword>
<keyword evidence="25" id="KW-0269">Exonuclease</keyword>
<keyword evidence="9" id="KW-0548">Nucleotidyltransferase</keyword>
<dbReference type="SMART" id="SM00481">
    <property type="entry name" value="POLIIIAc"/>
    <property type="match status" value="1"/>
</dbReference>
<keyword evidence="14" id="KW-0915">Sodium</keyword>
<evidence type="ECO:0000259" key="22">
    <source>
        <dbReference type="SMART" id="SM00278"/>
    </source>
</evidence>
<dbReference type="InterPro" id="IPR004013">
    <property type="entry name" value="PHP_dom"/>
</dbReference>
<dbReference type="Pfam" id="PF14716">
    <property type="entry name" value="HHH_8"/>
    <property type="match status" value="1"/>
</dbReference>
<comment type="function">
    <text evidence="20">Repair polymerase that plays a key role in base-excision repair. During this process, the damaged base is excised by specific DNA glycosylases, the DNA backbone is nicked at the abasic site by an apurinic/apyrimidic (AP) endonuclease, and POLB removes 5'-deoxyribose-phosphate from the preincised AP site acting as a 5'-deoxyribose-phosphate lyase (5'-dRP lyase); through its DNA polymerase activity, it adds one nucleotide to the 3' end of the arising single-nucleotide gap. Conducts 'gap-filling' DNA synthesis in a stepwise distributive fashion rather than in a processive fashion as for other DNA polymerases. It is also able to cleave sugar-phosphate bonds 3' to an intact AP site, acting as an AP lyase.</text>
</comment>
<keyword evidence="11" id="KW-0227">DNA damage</keyword>
<dbReference type="GO" id="GO:0042578">
    <property type="term" value="F:phosphoric ester hydrolase activity"/>
    <property type="evidence" value="ECO:0007669"/>
    <property type="project" value="TreeGrafter"/>
</dbReference>
<dbReference type="EMBL" id="CP036280">
    <property type="protein sequence ID" value="QDU72840.1"/>
    <property type="molecule type" value="Genomic_DNA"/>
</dbReference>
<keyword evidence="25" id="KW-0378">Hydrolase</keyword>
<name>A0A518C0V7_9BACT</name>
<dbReference type="InterPro" id="IPR016195">
    <property type="entry name" value="Pol/histidinol_Pase-like"/>
</dbReference>
<comment type="catalytic activity">
    <reaction evidence="21">
        <text>DNA(n) + a 2'-deoxyribonucleoside 5'-triphosphate = DNA(n+1) + diphosphate</text>
        <dbReference type="Rhea" id="RHEA:22508"/>
        <dbReference type="Rhea" id="RHEA-COMP:17339"/>
        <dbReference type="Rhea" id="RHEA-COMP:17340"/>
        <dbReference type="ChEBI" id="CHEBI:33019"/>
        <dbReference type="ChEBI" id="CHEBI:61560"/>
        <dbReference type="ChEBI" id="CHEBI:173112"/>
        <dbReference type="EC" id="2.7.7.7"/>
    </reaction>
</comment>
<proteinExistence type="predicted"/>
<dbReference type="InterPro" id="IPR022312">
    <property type="entry name" value="DNA_pol_X"/>
</dbReference>
<dbReference type="SMART" id="SM00278">
    <property type="entry name" value="HhH1"/>
    <property type="match status" value="3"/>
</dbReference>
<feature type="domain" description="Helix-hairpin-helix DNA-binding motif class 1" evidence="22">
    <location>
        <begin position="92"/>
        <end position="111"/>
    </location>
</feature>
<evidence type="ECO:0000313" key="25">
    <source>
        <dbReference type="EMBL" id="QDU72840.1"/>
    </source>
</evidence>
<evidence type="ECO:0000256" key="8">
    <source>
        <dbReference type="ARBA" id="ARBA00022679"/>
    </source>
</evidence>
<evidence type="ECO:0000256" key="4">
    <source>
        <dbReference type="ARBA" id="ARBA00012720"/>
    </source>
</evidence>
<dbReference type="AlphaFoldDB" id="A0A518C0V7"/>
<dbReference type="GO" id="GO:0003677">
    <property type="term" value="F:DNA binding"/>
    <property type="evidence" value="ECO:0007669"/>
    <property type="project" value="InterPro"/>
</dbReference>
<evidence type="ECO:0000256" key="13">
    <source>
        <dbReference type="ARBA" id="ARBA00022932"/>
    </source>
</evidence>
<keyword evidence="25" id="KW-0540">Nuclease</keyword>
<dbReference type="Gene3D" id="3.20.20.140">
    <property type="entry name" value="Metal-dependent hydrolases"/>
    <property type="match status" value="1"/>
</dbReference>
<dbReference type="CDD" id="cd07436">
    <property type="entry name" value="PHP_PolX"/>
    <property type="match status" value="1"/>
</dbReference>
<evidence type="ECO:0000256" key="12">
    <source>
        <dbReference type="ARBA" id="ARBA00022843"/>
    </source>
</evidence>
<dbReference type="RefSeq" id="WP_145446994.1">
    <property type="nucleotide sequence ID" value="NZ_CP036280.1"/>
</dbReference>
<reference evidence="25 26" key="1">
    <citation type="submission" date="2019-02" db="EMBL/GenBank/DDBJ databases">
        <title>Deep-cultivation of Planctomycetes and their phenomic and genomic characterization uncovers novel biology.</title>
        <authorList>
            <person name="Wiegand S."/>
            <person name="Jogler M."/>
            <person name="Boedeker C."/>
            <person name="Pinto D."/>
            <person name="Vollmers J."/>
            <person name="Rivas-Marin E."/>
            <person name="Kohn T."/>
            <person name="Peeters S.H."/>
            <person name="Heuer A."/>
            <person name="Rast P."/>
            <person name="Oberbeckmann S."/>
            <person name="Bunk B."/>
            <person name="Jeske O."/>
            <person name="Meyerdierks A."/>
            <person name="Storesund J.E."/>
            <person name="Kallscheuer N."/>
            <person name="Luecker S."/>
            <person name="Lage O.M."/>
            <person name="Pohl T."/>
            <person name="Merkel B.J."/>
            <person name="Hornburger P."/>
            <person name="Mueller R.-W."/>
            <person name="Bruemmer F."/>
            <person name="Labrenz M."/>
            <person name="Spormann A.M."/>
            <person name="Op den Camp H."/>
            <person name="Overmann J."/>
            <person name="Amann R."/>
            <person name="Jetten M.S.M."/>
            <person name="Mascher T."/>
            <person name="Medema M.H."/>
            <person name="Devos D.P."/>
            <person name="Kaster A.-K."/>
            <person name="Ovreas L."/>
            <person name="Rohde M."/>
            <person name="Galperin M.Y."/>
            <person name="Jogler C."/>
        </authorList>
    </citation>
    <scope>NUCLEOTIDE SEQUENCE [LARGE SCALE GENOMIC DNA]</scope>
    <source>
        <strain evidence="25 26">Pan265</strain>
    </source>
</reference>
<feature type="domain" description="Helix-hairpin-helix DNA-binding motif class 1" evidence="22">
    <location>
        <begin position="52"/>
        <end position="71"/>
    </location>
</feature>
<comment type="subcellular location">
    <subcellularLocation>
        <location evidence="2">Cytoplasm</location>
    </subcellularLocation>
</comment>
<dbReference type="Gene3D" id="3.30.210.10">
    <property type="entry name" value="DNA polymerase, thumb domain"/>
    <property type="match status" value="1"/>
</dbReference>
<evidence type="ECO:0000256" key="15">
    <source>
        <dbReference type="ARBA" id="ARBA00023204"/>
    </source>
</evidence>
<accession>A0A518C0V7</accession>
<evidence type="ECO:0000256" key="21">
    <source>
        <dbReference type="ARBA" id="ARBA00049244"/>
    </source>
</evidence>
<dbReference type="InterPro" id="IPR010996">
    <property type="entry name" value="HHH_MUS81"/>
</dbReference>
<dbReference type="OrthoDB" id="9808747at2"/>
<dbReference type="InterPro" id="IPR002054">
    <property type="entry name" value="DNA-dir_DNA_pol_X"/>
</dbReference>
<evidence type="ECO:0000256" key="10">
    <source>
        <dbReference type="ARBA" id="ARBA00022705"/>
    </source>
</evidence>
<keyword evidence="6" id="KW-0488">Methylation</keyword>
<evidence type="ECO:0000256" key="19">
    <source>
        <dbReference type="ARBA" id="ARBA00044678"/>
    </source>
</evidence>
<dbReference type="InterPro" id="IPR003583">
    <property type="entry name" value="Hlx-hairpin-Hlx_DNA-bd_motif"/>
</dbReference>
<dbReference type="EC" id="4.2.99.18" evidence="4"/>
<comment type="catalytic activity">
    <reaction evidence="19">
        <text>a 5'-end 2'-deoxyribose-2'-deoxyribonucleotide-DNA = (2E,4S)-4-hydroxypenten-2-al-5-phosphate + a 5'-end 5'-phospho-2'-deoxyribonucleoside-DNA + H(+)</text>
        <dbReference type="Rhea" id="RHEA:76255"/>
        <dbReference type="Rhea" id="RHEA-COMP:13180"/>
        <dbReference type="Rhea" id="RHEA-COMP:18657"/>
        <dbReference type="ChEBI" id="CHEBI:15378"/>
        <dbReference type="ChEBI" id="CHEBI:136412"/>
        <dbReference type="ChEBI" id="CHEBI:195194"/>
        <dbReference type="ChEBI" id="CHEBI:195195"/>
    </reaction>
</comment>
<dbReference type="SUPFAM" id="SSF158702">
    <property type="entry name" value="Sec63 N-terminal domain-like"/>
    <property type="match status" value="1"/>
</dbReference>
<organism evidence="25 26">
    <name type="scientific">Mucisphaera calidilacus</name>
    <dbReference type="NCBI Taxonomy" id="2527982"/>
    <lineage>
        <taxon>Bacteria</taxon>
        <taxon>Pseudomonadati</taxon>
        <taxon>Planctomycetota</taxon>
        <taxon>Phycisphaerae</taxon>
        <taxon>Phycisphaerales</taxon>
        <taxon>Phycisphaeraceae</taxon>
        <taxon>Mucisphaera</taxon>
    </lineage>
</organism>
<dbReference type="CDD" id="cd00141">
    <property type="entry name" value="NT_POLXc"/>
    <property type="match status" value="1"/>
</dbReference>
<dbReference type="PRINTS" id="PR00869">
    <property type="entry name" value="DNAPOLX"/>
</dbReference>
<evidence type="ECO:0000256" key="7">
    <source>
        <dbReference type="ARBA" id="ARBA00022634"/>
    </source>
</evidence>
<gene>
    <name evidence="25" type="primary">polX</name>
    <name evidence="25" type="ORF">Pan265_27160</name>
</gene>
<dbReference type="EC" id="2.7.7.7" evidence="3"/>
<keyword evidence="8" id="KW-0808">Transferase</keyword>
<dbReference type="InterPro" id="IPR029398">
    <property type="entry name" value="PolB_thumb"/>
</dbReference>
<keyword evidence="13" id="KW-0239">DNA-directed DNA polymerase</keyword>
<dbReference type="PIRSF" id="PIRSF005047">
    <property type="entry name" value="UCP005047_YshC"/>
    <property type="match status" value="1"/>
</dbReference>
<dbReference type="Proteomes" id="UP000320386">
    <property type="component" value="Chromosome"/>
</dbReference>
<feature type="domain" description="Helix-hairpin-helix DNA-binding motif class 1" evidence="22">
    <location>
        <begin position="131"/>
        <end position="150"/>
    </location>
</feature>
<keyword evidence="12" id="KW-0832">Ubl conjugation</keyword>
<evidence type="ECO:0000256" key="2">
    <source>
        <dbReference type="ARBA" id="ARBA00004496"/>
    </source>
</evidence>
<dbReference type="SMART" id="SM00483">
    <property type="entry name" value="POLXc"/>
    <property type="match status" value="1"/>
</dbReference>
<comment type="catalytic activity">
    <reaction evidence="18">
        <text>2'-deoxyribonucleotide-(2'-deoxyribose 5'-phosphate)-2'-deoxyribonucleotide-DNA = a 3'-end 2'-deoxyribonucleotide-(2,3-dehydro-2,3-deoxyribose 5'-phosphate)-DNA + a 5'-end 5'-phospho-2'-deoxyribonucleoside-DNA + H(+)</text>
        <dbReference type="Rhea" id="RHEA:66592"/>
        <dbReference type="Rhea" id="RHEA-COMP:13180"/>
        <dbReference type="Rhea" id="RHEA-COMP:16897"/>
        <dbReference type="Rhea" id="RHEA-COMP:17067"/>
        <dbReference type="ChEBI" id="CHEBI:15378"/>
        <dbReference type="ChEBI" id="CHEBI:136412"/>
        <dbReference type="ChEBI" id="CHEBI:157695"/>
        <dbReference type="ChEBI" id="CHEBI:167181"/>
        <dbReference type="EC" id="4.2.99.18"/>
    </reaction>
</comment>
<dbReference type="Pfam" id="PF14520">
    <property type="entry name" value="HHH_5"/>
    <property type="match status" value="1"/>
</dbReference>
<keyword evidence="7" id="KW-0237">DNA synthesis</keyword>
<comment type="cofactor">
    <cofactor evidence="1">
        <name>Mg(2+)</name>
        <dbReference type="ChEBI" id="CHEBI:18420"/>
    </cofactor>
</comment>
<keyword evidence="10" id="KW-0235">DNA replication</keyword>
<dbReference type="GO" id="GO:0005829">
    <property type="term" value="C:cytosol"/>
    <property type="evidence" value="ECO:0007669"/>
    <property type="project" value="TreeGrafter"/>
</dbReference>
<dbReference type="PANTHER" id="PTHR36928:SF1">
    <property type="entry name" value="PHOSPHATASE YCDX-RELATED"/>
    <property type="match status" value="1"/>
</dbReference>
<evidence type="ECO:0000313" key="26">
    <source>
        <dbReference type="Proteomes" id="UP000320386"/>
    </source>
</evidence>
<dbReference type="PRINTS" id="PR00870">
    <property type="entry name" value="DNAPOLXBETA"/>
</dbReference>
<dbReference type="InterPro" id="IPR022311">
    <property type="entry name" value="PolX-like"/>
</dbReference>
<dbReference type="SUPFAM" id="SSF89550">
    <property type="entry name" value="PHP domain-like"/>
    <property type="match status" value="1"/>
</dbReference>
<dbReference type="PANTHER" id="PTHR36928">
    <property type="entry name" value="PHOSPHATASE YCDX-RELATED"/>
    <property type="match status" value="1"/>
</dbReference>
<dbReference type="GO" id="GO:0008270">
    <property type="term" value="F:zinc ion binding"/>
    <property type="evidence" value="ECO:0007669"/>
    <property type="project" value="TreeGrafter"/>
</dbReference>
<evidence type="ECO:0000259" key="23">
    <source>
        <dbReference type="SMART" id="SM00481"/>
    </source>
</evidence>
<dbReference type="Gene3D" id="1.10.150.20">
    <property type="entry name" value="5' to 3' exonuclease, C-terminal subdomain"/>
    <property type="match status" value="1"/>
</dbReference>
<dbReference type="GO" id="GO:0004527">
    <property type="term" value="F:exonuclease activity"/>
    <property type="evidence" value="ECO:0007669"/>
    <property type="project" value="UniProtKB-KW"/>
</dbReference>
<evidence type="ECO:0000256" key="1">
    <source>
        <dbReference type="ARBA" id="ARBA00001946"/>
    </source>
</evidence>
<evidence type="ECO:0000256" key="9">
    <source>
        <dbReference type="ARBA" id="ARBA00022695"/>
    </source>
</evidence>
<dbReference type="GO" id="GO:0003887">
    <property type="term" value="F:DNA-directed DNA polymerase activity"/>
    <property type="evidence" value="ECO:0007669"/>
    <property type="project" value="UniProtKB-KW"/>
</dbReference>